<evidence type="ECO:0000256" key="1">
    <source>
        <dbReference type="ARBA" id="ARBA00008645"/>
    </source>
</evidence>
<accession>A0A8W8KBX0</accession>
<dbReference type="PANTHER" id="PTHR46118">
    <property type="entry name" value="PROTEIN ABHD11"/>
    <property type="match status" value="1"/>
</dbReference>
<dbReference type="OMA" id="FLGMSDN"/>
<reference evidence="13" key="1">
    <citation type="submission" date="2022-08" db="UniProtKB">
        <authorList>
            <consortium name="EnsemblMetazoa"/>
        </authorList>
    </citation>
    <scope>IDENTIFICATION</scope>
    <source>
        <strain evidence="13">05x7-T-G4-1.051#20</strain>
    </source>
</reference>
<keyword evidence="2" id="KW-0378">Hydrolase</keyword>
<dbReference type="EnsemblMetazoa" id="G22845.2">
    <property type="protein sequence ID" value="G22845.2:cds"/>
    <property type="gene ID" value="G22845"/>
</dbReference>
<comment type="catalytic activity">
    <reaction evidence="8">
        <text>1-octadecanoyl-2-(4Z,7Z,10Z,13Z,16Z,19Z-docosahexaenoyl)-sn-glycerol + H2O = 2-(4Z,7Z,10Z,13Z,16Z,19Z-docosahexaenoyl)-glycerol + octadecanoate + H(+)</text>
        <dbReference type="Rhea" id="RHEA:77107"/>
        <dbReference type="ChEBI" id="CHEBI:15377"/>
        <dbReference type="ChEBI" id="CHEBI:15378"/>
        <dbReference type="ChEBI" id="CHEBI:25629"/>
        <dbReference type="ChEBI" id="CHEBI:77129"/>
        <dbReference type="ChEBI" id="CHEBI:186738"/>
    </reaction>
</comment>
<evidence type="ECO:0000256" key="7">
    <source>
        <dbReference type="ARBA" id="ARBA00044064"/>
    </source>
</evidence>
<dbReference type="PRINTS" id="PR00111">
    <property type="entry name" value="ABHYDROLASE"/>
</dbReference>
<evidence type="ECO:0000256" key="11">
    <source>
        <dbReference type="ARBA" id="ARBA00048919"/>
    </source>
</evidence>
<dbReference type="OrthoDB" id="8119704at2759"/>
<evidence type="ECO:0000256" key="10">
    <source>
        <dbReference type="ARBA" id="ARBA00048513"/>
    </source>
</evidence>
<protein>
    <recommendedName>
        <fullName evidence="7">sn-1-specific diacylglycerol lipase ABHD11</fullName>
        <ecNumber evidence="3">3.1.1.116</ecNumber>
    </recommendedName>
    <alternativeName>
        <fullName evidence="4">Alpha/beta hydrolase domain-containing protein 11</fullName>
    </alternativeName>
</protein>
<organism evidence="13 14">
    <name type="scientific">Magallana gigas</name>
    <name type="common">Pacific oyster</name>
    <name type="synonym">Crassostrea gigas</name>
    <dbReference type="NCBI Taxonomy" id="29159"/>
    <lineage>
        <taxon>Eukaryota</taxon>
        <taxon>Metazoa</taxon>
        <taxon>Spiralia</taxon>
        <taxon>Lophotrochozoa</taxon>
        <taxon>Mollusca</taxon>
        <taxon>Bivalvia</taxon>
        <taxon>Autobranchia</taxon>
        <taxon>Pteriomorphia</taxon>
        <taxon>Ostreida</taxon>
        <taxon>Ostreoidea</taxon>
        <taxon>Ostreidae</taxon>
        <taxon>Magallana</taxon>
    </lineage>
</organism>
<dbReference type="GO" id="GO:0052689">
    <property type="term" value="F:carboxylic ester hydrolase activity"/>
    <property type="evidence" value="ECO:0007669"/>
    <property type="project" value="TreeGrafter"/>
</dbReference>
<comment type="catalytic activity">
    <reaction evidence="10">
        <text>1-octadecanoyl-2-(9Z-octadecenoyl)-sn-glycerol + H2O = 2-(9Z-octadecenoyl)-glycerol + octadecanoate + H(+)</text>
        <dbReference type="Rhea" id="RHEA:77103"/>
        <dbReference type="ChEBI" id="CHEBI:15377"/>
        <dbReference type="ChEBI" id="CHEBI:15378"/>
        <dbReference type="ChEBI" id="CHEBI:25629"/>
        <dbReference type="ChEBI" id="CHEBI:73990"/>
        <dbReference type="ChEBI" id="CHEBI:75468"/>
    </reaction>
</comment>
<comment type="catalytic activity">
    <reaction evidence="6">
        <text>a 1,3-diacyl-sn-glycerol + H2O = a 1-acyl-sn-glycerol + a fatty acid + H(+)</text>
        <dbReference type="Rhea" id="RHEA:38503"/>
        <dbReference type="ChEBI" id="CHEBI:15377"/>
        <dbReference type="ChEBI" id="CHEBI:15378"/>
        <dbReference type="ChEBI" id="CHEBI:28868"/>
        <dbReference type="ChEBI" id="CHEBI:64683"/>
        <dbReference type="ChEBI" id="CHEBI:77272"/>
    </reaction>
</comment>
<evidence type="ECO:0000256" key="6">
    <source>
        <dbReference type="ARBA" id="ARBA00043742"/>
    </source>
</evidence>
<dbReference type="InterPro" id="IPR029058">
    <property type="entry name" value="AB_hydrolase_fold"/>
</dbReference>
<proteinExistence type="inferred from homology"/>
<comment type="similarity">
    <text evidence="1">Belongs to the AB hydrolase superfamily.</text>
</comment>
<keyword evidence="14" id="KW-1185">Reference proteome</keyword>
<comment type="catalytic activity">
    <reaction evidence="5">
        <text>a 1,2-diacyl-sn-glycerol + H2O = a 2-acylglycerol + a fatty acid + H(+)</text>
        <dbReference type="Rhea" id="RHEA:33275"/>
        <dbReference type="ChEBI" id="CHEBI:15377"/>
        <dbReference type="ChEBI" id="CHEBI:15378"/>
        <dbReference type="ChEBI" id="CHEBI:17389"/>
        <dbReference type="ChEBI" id="CHEBI:17815"/>
        <dbReference type="ChEBI" id="CHEBI:28868"/>
        <dbReference type="EC" id="3.1.1.116"/>
    </reaction>
</comment>
<dbReference type="Pfam" id="PF00561">
    <property type="entry name" value="Abhydrolase_1"/>
    <property type="match status" value="1"/>
</dbReference>
<dbReference type="Gene3D" id="3.40.50.1820">
    <property type="entry name" value="alpha/beta hydrolase"/>
    <property type="match status" value="1"/>
</dbReference>
<evidence type="ECO:0000256" key="2">
    <source>
        <dbReference type="ARBA" id="ARBA00022801"/>
    </source>
</evidence>
<evidence type="ECO:0000259" key="12">
    <source>
        <dbReference type="Pfam" id="PF00561"/>
    </source>
</evidence>
<name>A0A8W8KBX0_MAGGI</name>
<dbReference type="InterPro" id="IPR000073">
    <property type="entry name" value="AB_hydrolase_1"/>
</dbReference>
<dbReference type="GO" id="GO:0005739">
    <property type="term" value="C:mitochondrion"/>
    <property type="evidence" value="ECO:0007669"/>
    <property type="project" value="TreeGrafter"/>
</dbReference>
<dbReference type="GeneID" id="105347005"/>
<comment type="catalytic activity">
    <reaction evidence="9">
        <text>1,2-didecanoylglycerol + H2O = decanoylglycerol + decanoate + H(+)</text>
        <dbReference type="Rhea" id="RHEA:48596"/>
        <dbReference type="ChEBI" id="CHEBI:11152"/>
        <dbReference type="ChEBI" id="CHEBI:15377"/>
        <dbReference type="ChEBI" id="CHEBI:15378"/>
        <dbReference type="ChEBI" id="CHEBI:27689"/>
        <dbReference type="ChEBI" id="CHEBI:90605"/>
    </reaction>
</comment>
<dbReference type="SUPFAM" id="SSF53474">
    <property type="entry name" value="alpha/beta-Hydrolases"/>
    <property type="match status" value="1"/>
</dbReference>
<dbReference type="Proteomes" id="UP000005408">
    <property type="component" value="Unassembled WGS sequence"/>
</dbReference>
<sequence length="334" mass="37224">MSGVVVKRILGQTSICRKCLFLNLSRNIQNVGSSKVSAVNLAYDYQETPNDYDVLPPLIIMHGLMGSSSNWATISKVLANTDRKVPLARKYPSRKIPVIIRLDARNHGNSPHSEDMSYEAMSYDVLKVMDNMKIEKACLMGHSMGGKAFMTTALLHPERVSSLIVVDVSPTLSPGAKYFPSYLQCMLKISSQLPEMEGVPLTKARNMVVEALEEVEEHLGVRQFLAANLIQVDGKLKWRVNLDAIINNYQDLASFPKFDTKYEGPTLFVGGEKSEYISPSTTPDIMNLFPNAFIVHIPRAGHWVHSDNPFEFLECVIGFLNAEAEGQLYKNVPS</sequence>
<dbReference type="EC" id="3.1.1.116" evidence="3"/>
<comment type="catalytic activity">
    <reaction evidence="11">
        <text>1-octadecanoyl-2-(5Z,8Z,11Z,14Z-eicosatetraenoyl)-sn-glycerol + H2O = 2-(5Z,8Z,11Z,14Z-eicosatetraenoyl)-glycerol + octadecanoate + H(+)</text>
        <dbReference type="Rhea" id="RHEA:38507"/>
        <dbReference type="ChEBI" id="CHEBI:15377"/>
        <dbReference type="ChEBI" id="CHEBI:15378"/>
        <dbReference type="ChEBI" id="CHEBI:25629"/>
        <dbReference type="ChEBI" id="CHEBI:52392"/>
        <dbReference type="ChEBI" id="CHEBI:75728"/>
    </reaction>
</comment>
<evidence type="ECO:0000313" key="14">
    <source>
        <dbReference type="Proteomes" id="UP000005408"/>
    </source>
</evidence>
<evidence type="ECO:0000256" key="5">
    <source>
        <dbReference type="ARBA" id="ARBA00043667"/>
    </source>
</evidence>
<evidence type="ECO:0000256" key="9">
    <source>
        <dbReference type="ARBA" id="ARBA00048504"/>
    </source>
</evidence>
<evidence type="ECO:0000256" key="8">
    <source>
        <dbReference type="ARBA" id="ARBA00048283"/>
    </source>
</evidence>
<feature type="domain" description="AB hydrolase-1" evidence="12">
    <location>
        <begin position="56"/>
        <end position="184"/>
    </location>
</feature>
<evidence type="ECO:0000313" key="13">
    <source>
        <dbReference type="EnsemblMetazoa" id="G22845.2:cds"/>
    </source>
</evidence>
<dbReference type="InterPro" id="IPR000639">
    <property type="entry name" value="Epox_hydrolase-like"/>
</dbReference>
<dbReference type="KEGG" id="crg:105347005"/>
<dbReference type="RefSeq" id="XP_011454158.1">
    <property type="nucleotide sequence ID" value="XM_011455856.4"/>
</dbReference>
<evidence type="ECO:0000256" key="4">
    <source>
        <dbReference type="ARBA" id="ARBA00042703"/>
    </source>
</evidence>
<dbReference type="PRINTS" id="PR00412">
    <property type="entry name" value="EPOXHYDRLASE"/>
</dbReference>
<evidence type="ECO:0000256" key="3">
    <source>
        <dbReference type="ARBA" id="ARBA00026104"/>
    </source>
</evidence>
<dbReference type="PANTHER" id="PTHR46118:SF4">
    <property type="entry name" value="PROTEIN ABHD11"/>
    <property type="match status" value="1"/>
</dbReference>
<dbReference type="AlphaFoldDB" id="A0A8W8KBX0"/>